<reference evidence="1" key="1">
    <citation type="submission" date="2014-09" db="EMBL/GenBank/DDBJ databases">
        <authorList>
            <person name="Magalhaes I.L.F."/>
            <person name="Oliveira U."/>
            <person name="Santos F.R."/>
            <person name="Vidigal T.H.D.A."/>
            <person name="Brescovit A.D."/>
            <person name="Santos A.J."/>
        </authorList>
    </citation>
    <scope>NUCLEOTIDE SEQUENCE</scope>
    <source>
        <tissue evidence="1">Shoot tissue taken approximately 20 cm above the soil surface</tissue>
    </source>
</reference>
<proteinExistence type="predicted"/>
<protein>
    <submittedName>
        <fullName evidence="1">Uncharacterized protein</fullName>
    </submittedName>
</protein>
<dbReference type="AlphaFoldDB" id="A0A0A8ZBZ4"/>
<evidence type="ECO:0000313" key="1">
    <source>
        <dbReference type="EMBL" id="JAD36929.1"/>
    </source>
</evidence>
<organism evidence="1">
    <name type="scientific">Arundo donax</name>
    <name type="common">Giant reed</name>
    <name type="synonym">Donax arundinaceus</name>
    <dbReference type="NCBI Taxonomy" id="35708"/>
    <lineage>
        <taxon>Eukaryota</taxon>
        <taxon>Viridiplantae</taxon>
        <taxon>Streptophyta</taxon>
        <taxon>Embryophyta</taxon>
        <taxon>Tracheophyta</taxon>
        <taxon>Spermatophyta</taxon>
        <taxon>Magnoliopsida</taxon>
        <taxon>Liliopsida</taxon>
        <taxon>Poales</taxon>
        <taxon>Poaceae</taxon>
        <taxon>PACMAD clade</taxon>
        <taxon>Arundinoideae</taxon>
        <taxon>Arundineae</taxon>
        <taxon>Arundo</taxon>
    </lineage>
</organism>
<name>A0A0A8ZBZ4_ARUDO</name>
<accession>A0A0A8ZBZ4</accession>
<sequence>MPAANEGQGTLSRTGSYFSQWSPLDIRFLCLLGADDMDDIHKALDSL</sequence>
<dbReference type="EMBL" id="GBRH01260966">
    <property type="protein sequence ID" value="JAD36929.1"/>
    <property type="molecule type" value="Transcribed_RNA"/>
</dbReference>
<reference evidence="1" key="2">
    <citation type="journal article" date="2015" name="Data Brief">
        <title>Shoot transcriptome of the giant reed, Arundo donax.</title>
        <authorList>
            <person name="Barrero R.A."/>
            <person name="Guerrero F.D."/>
            <person name="Moolhuijzen P."/>
            <person name="Goolsby J.A."/>
            <person name="Tidwell J."/>
            <person name="Bellgard S.E."/>
            <person name="Bellgard M.I."/>
        </authorList>
    </citation>
    <scope>NUCLEOTIDE SEQUENCE</scope>
    <source>
        <tissue evidence="1">Shoot tissue taken approximately 20 cm above the soil surface</tissue>
    </source>
</reference>